<evidence type="ECO:0000256" key="5">
    <source>
        <dbReference type="PROSITE-ProRule" id="PRU00169"/>
    </source>
</evidence>
<keyword evidence="1" id="KW-0547">Nucleotide-binding</keyword>
<dbReference type="InterPro" id="IPR011006">
    <property type="entry name" value="CheY-like_superfamily"/>
</dbReference>
<dbReference type="PROSITE" id="PS50045">
    <property type="entry name" value="SIGMA54_INTERACT_4"/>
    <property type="match status" value="1"/>
</dbReference>
<dbReference type="SMART" id="SM00448">
    <property type="entry name" value="REC"/>
    <property type="match status" value="1"/>
</dbReference>
<dbReference type="InterPro" id="IPR027417">
    <property type="entry name" value="P-loop_NTPase"/>
</dbReference>
<keyword evidence="5" id="KW-0597">Phosphoprotein</keyword>
<dbReference type="SUPFAM" id="SSF46689">
    <property type="entry name" value="Homeodomain-like"/>
    <property type="match status" value="1"/>
</dbReference>
<evidence type="ECO:0000313" key="8">
    <source>
        <dbReference type="EMBL" id="KJZ00352.1"/>
    </source>
</evidence>
<evidence type="ECO:0000259" key="7">
    <source>
        <dbReference type="PROSITE" id="PS50110"/>
    </source>
</evidence>
<dbReference type="OrthoDB" id="9804019at2"/>
<evidence type="ECO:0000256" key="1">
    <source>
        <dbReference type="ARBA" id="ARBA00022741"/>
    </source>
</evidence>
<reference evidence="8 9" key="1">
    <citation type="journal article" date="2015" name="BMC Genomics">
        <title>Genome mining reveals unlocked bioactive potential of marine Gram-negative bacteria.</title>
        <authorList>
            <person name="Machado H."/>
            <person name="Sonnenschein E.C."/>
            <person name="Melchiorsen J."/>
            <person name="Gram L."/>
        </authorList>
    </citation>
    <scope>NUCLEOTIDE SEQUENCE [LARGE SCALE GENOMIC DNA]</scope>
    <source>
        <strain evidence="8 9">S3137</strain>
    </source>
</reference>
<keyword evidence="4" id="KW-0804">Transcription</keyword>
<evidence type="ECO:0000256" key="4">
    <source>
        <dbReference type="ARBA" id="ARBA00023163"/>
    </source>
</evidence>
<dbReference type="Gene3D" id="3.40.50.300">
    <property type="entry name" value="P-loop containing nucleotide triphosphate hydrolases"/>
    <property type="match status" value="1"/>
</dbReference>
<keyword evidence="9" id="KW-1185">Reference proteome</keyword>
<dbReference type="Gene3D" id="3.40.50.2300">
    <property type="match status" value="1"/>
</dbReference>
<dbReference type="InterPro" id="IPR009057">
    <property type="entry name" value="Homeodomain-like_sf"/>
</dbReference>
<evidence type="ECO:0000256" key="2">
    <source>
        <dbReference type="ARBA" id="ARBA00022840"/>
    </source>
</evidence>
<dbReference type="eggNOG" id="COG2204">
    <property type="taxonomic scope" value="Bacteria"/>
</dbReference>
<evidence type="ECO:0000259" key="6">
    <source>
        <dbReference type="PROSITE" id="PS50045"/>
    </source>
</evidence>
<keyword evidence="2" id="KW-0067">ATP-binding</keyword>
<dbReference type="GO" id="GO:0005524">
    <property type="term" value="F:ATP binding"/>
    <property type="evidence" value="ECO:0007669"/>
    <property type="project" value="UniProtKB-KW"/>
</dbReference>
<dbReference type="Gene3D" id="1.10.10.60">
    <property type="entry name" value="Homeodomain-like"/>
    <property type="match status" value="1"/>
</dbReference>
<sequence>MARILIIDDQSDVRLSARIALESDNHHCIEADSPTAALSQLNRHQVDLVLLDMNFTKDTTSGKEGLAFLNSLRQSSRRIAVVVITAYANVELAVKAMQLGACDFVEKPWQNRRLVNAVRKHLPHDNSDANDRFLAFSKKTQTLIENAKRIAATNANVLITGENGTGKSMLAKLIHQHSDKADAPFVSVNMAAIPENLFESELFGHSKGAFTDAKEARTGRFTLAQSGTLFLDEIGTLPLALQAKLLRVLESGEYEVLGSSTTLHSDARVISATNADLQAAIADGDFRQDLLYRLNTLVLTLPPLRQRSDELASLADHFIRIHCQRYQLPVKTLNRCALDKLSAYQWPGNMRELSHVLERSVIMSDADSLSAEHIALQPHQDIDSSLPLMNLEEAEKRMISNAIAHFDGNVVAAGEFLGLSKSAMYRRLDKYQLGNQ</sequence>
<dbReference type="GO" id="GO:0006355">
    <property type="term" value="P:regulation of DNA-templated transcription"/>
    <property type="evidence" value="ECO:0007669"/>
    <property type="project" value="InterPro"/>
</dbReference>
<dbReference type="InterPro" id="IPR003593">
    <property type="entry name" value="AAA+_ATPase"/>
</dbReference>
<evidence type="ECO:0000256" key="3">
    <source>
        <dbReference type="ARBA" id="ARBA00023015"/>
    </source>
</evidence>
<dbReference type="RefSeq" id="WP_045980070.1">
    <property type="nucleotide sequence ID" value="NZ_JXXY01000015.1"/>
</dbReference>
<dbReference type="EMBL" id="JXXZ01000006">
    <property type="protein sequence ID" value="KJZ00352.1"/>
    <property type="molecule type" value="Genomic_DNA"/>
</dbReference>
<dbReference type="PATRIC" id="fig|151081.8.peg.2941"/>
<dbReference type="AlphaFoldDB" id="A0A0F4Q1A7"/>
<feature type="modified residue" description="4-aspartylphosphate" evidence="5">
    <location>
        <position position="52"/>
    </location>
</feature>
<dbReference type="GO" id="GO:0043565">
    <property type="term" value="F:sequence-specific DNA binding"/>
    <property type="evidence" value="ECO:0007669"/>
    <property type="project" value="InterPro"/>
</dbReference>
<comment type="caution">
    <text evidence="8">The sequence shown here is derived from an EMBL/GenBank/DDBJ whole genome shotgun (WGS) entry which is preliminary data.</text>
</comment>
<dbReference type="FunFam" id="3.40.50.300:FF:000006">
    <property type="entry name" value="DNA-binding transcriptional regulator NtrC"/>
    <property type="match status" value="1"/>
</dbReference>
<dbReference type="InterPro" id="IPR001789">
    <property type="entry name" value="Sig_transdc_resp-reg_receiver"/>
</dbReference>
<protein>
    <submittedName>
        <fullName evidence="8">Chemotaxis protein CheY</fullName>
    </submittedName>
</protein>
<dbReference type="SMART" id="SM00382">
    <property type="entry name" value="AAA"/>
    <property type="match status" value="1"/>
</dbReference>
<accession>A0A0F4Q1A7</accession>
<dbReference type="PROSITE" id="PS00688">
    <property type="entry name" value="SIGMA54_INTERACT_3"/>
    <property type="match status" value="1"/>
</dbReference>
<dbReference type="PANTHER" id="PTHR32071">
    <property type="entry name" value="TRANSCRIPTIONAL REGULATORY PROTEIN"/>
    <property type="match status" value="1"/>
</dbReference>
<feature type="domain" description="Sigma-54 factor interaction" evidence="6">
    <location>
        <begin position="133"/>
        <end position="362"/>
    </location>
</feature>
<dbReference type="PANTHER" id="PTHR32071:SF113">
    <property type="entry name" value="ALGINATE BIOSYNTHESIS TRANSCRIPTIONAL REGULATORY PROTEIN ALGB"/>
    <property type="match status" value="1"/>
</dbReference>
<evidence type="ECO:0000313" key="9">
    <source>
        <dbReference type="Proteomes" id="UP000033664"/>
    </source>
</evidence>
<dbReference type="Pfam" id="PF00072">
    <property type="entry name" value="Response_reg"/>
    <property type="match status" value="1"/>
</dbReference>
<gene>
    <name evidence="8" type="ORF">TW72_06535</name>
</gene>
<dbReference type="SUPFAM" id="SSF52540">
    <property type="entry name" value="P-loop containing nucleoside triphosphate hydrolases"/>
    <property type="match status" value="1"/>
</dbReference>
<name>A0A0F4Q1A7_9GAMM</name>
<dbReference type="InterPro" id="IPR025944">
    <property type="entry name" value="Sigma_54_int_dom_CS"/>
</dbReference>
<feature type="domain" description="Response regulatory" evidence="7">
    <location>
        <begin position="3"/>
        <end position="122"/>
    </location>
</feature>
<dbReference type="Pfam" id="PF00158">
    <property type="entry name" value="Sigma54_activat"/>
    <property type="match status" value="1"/>
</dbReference>
<dbReference type="Pfam" id="PF02954">
    <property type="entry name" value="HTH_8"/>
    <property type="match status" value="1"/>
</dbReference>
<dbReference type="CDD" id="cd00009">
    <property type="entry name" value="AAA"/>
    <property type="match status" value="1"/>
</dbReference>
<dbReference type="SUPFAM" id="SSF52172">
    <property type="entry name" value="CheY-like"/>
    <property type="match status" value="1"/>
</dbReference>
<organism evidence="8 9">
    <name type="scientific">Pseudoalteromonas ruthenica</name>
    <dbReference type="NCBI Taxonomy" id="151081"/>
    <lineage>
        <taxon>Bacteria</taxon>
        <taxon>Pseudomonadati</taxon>
        <taxon>Pseudomonadota</taxon>
        <taxon>Gammaproteobacteria</taxon>
        <taxon>Alteromonadales</taxon>
        <taxon>Pseudoalteromonadaceae</taxon>
        <taxon>Pseudoalteromonas</taxon>
    </lineage>
</organism>
<dbReference type="PROSITE" id="PS50110">
    <property type="entry name" value="RESPONSE_REGULATORY"/>
    <property type="match status" value="1"/>
</dbReference>
<dbReference type="Pfam" id="PF25601">
    <property type="entry name" value="AAA_lid_14"/>
    <property type="match status" value="1"/>
</dbReference>
<dbReference type="InterPro" id="IPR058031">
    <property type="entry name" value="AAA_lid_NorR"/>
</dbReference>
<dbReference type="InterPro" id="IPR002078">
    <property type="entry name" value="Sigma_54_int"/>
</dbReference>
<dbReference type="InterPro" id="IPR002197">
    <property type="entry name" value="HTH_Fis"/>
</dbReference>
<dbReference type="Proteomes" id="UP000033664">
    <property type="component" value="Unassembled WGS sequence"/>
</dbReference>
<keyword evidence="3" id="KW-0805">Transcription regulation</keyword>
<dbReference type="GO" id="GO:0000160">
    <property type="term" value="P:phosphorelay signal transduction system"/>
    <property type="evidence" value="ECO:0007669"/>
    <property type="project" value="InterPro"/>
</dbReference>
<dbReference type="Gene3D" id="1.10.8.60">
    <property type="match status" value="1"/>
</dbReference>
<dbReference type="GeneID" id="58228140"/>
<proteinExistence type="predicted"/>